<dbReference type="GO" id="GO:0046677">
    <property type="term" value="P:response to antibiotic"/>
    <property type="evidence" value="ECO:0007669"/>
    <property type="project" value="UniProtKB-KW"/>
</dbReference>
<evidence type="ECO:0000256" key="1">
    <source>
        <dbReference type="ARBA" id="ARBA00006383"/>
    </source>
</evidence>
<reference evidence="5 6" key="1">
    <citation type="submission" date="2020-07" db="EMBL/GenBank/DDBJ databases">
        <title>Genomic Encyclopedia of Type Strains, Phase IV (KMG-IV): sequencing the most valuable type-strain genomes for metagenomic binning, comparative biology and taxonomic classification.</title>
        <authorList>
            <person name="Goeker M."/>
        </authorList>
    </citation>
    <scope>NUCLEOTIDE SEQUENCE [LARGE SCALE GENOMIC DNA]</scope>
    <source>
        <strain evidence="5 6">DSM 25220</strain>
    </source>
</reference>
<dbReference type="EMBL" id="JACDUU010000001">
    <property type="protein sequence ID" value="MBA2870337.1"/>
    <property type="molecule type" value="Genomic_DNA"/>
</dbReference>
<dbReference type="Pfam" id="PF02522">
    <property type="entry name" value="Antibiotic_NAT"/>
    <property type="match status" value="1"/>
</dbReference>
<dbReference type="InterPro" id="IPR003679">
    <property type="entry name" value="Amioglycoside_AcTrfase"/>
</dbReference>
<dbReference type="RefSeq" id="WP_181536027.1">
    <property type="nucleotide sequence ID" value="NZ_JACDUU010000001.1"/>
</dbReference>
<protein>
    <recommendedName>
        <fullName evidence="4">Aminoglycoside N(3)-acetyltransferase</fullName>
        <ecNumber evidence="4">2.3.1.-</ecNumber>
    </recommendedName>
</protein>
<evidence type="ECO:0000256" key="4">
    <source>
        <dbReference type="RuleBase" id="RU365031"/>
    </source>
</evidence>
<dbReference type="Proteomes" id="UP000580891">
    <property type="component" value="Unassembled WGS sequence"/>
</dbReference>
<keyword evidence="2 4" id="KW-0808">Transferase</keyword>
<keyword evidence="3 4" id="KW-0012">Acyltransferase</keyword>
<keyword evidence="4" id="KW-0046">Antibiotic resistance</keyword>
<dbReference type="InterPro" id="IPR028345">
    <property type="entry name" value="Antibiotic_NAT-like"/>
</dbReference>
<comment type="caution">
    <text evidence="5">The sequence shown here is derived from an EMBL/GenBank/DDBJ whole genome shotgun (WGS) entry which is preliminary data.</text>
</comment>
<comment type="catalytic activity">
    <reaction evidence="4">
        <text>a 2-deoxystreptamine antibiotic + acetyl-CoA = an N(3)-acetyl-2-deoxystreptamine antibiotic + CoA + H(+)</text>
        <dbReference type="Rhea" id="RHEA:12665"/>
        <dbReference type="ChEBI" id="CHEBI:15378"/>
        <dbReference type="ChEBI" id="CHEBI:57287"/>
        <dbReference type="ChEBI" id="CHEBI:57288"/>
        <dbReference type="ChEBI" id="CHEBI:57921"/>
        <dbReference type="ChEBI" id="CHEBI:77452"/>
        <dbReference type="EC" id="2.3.1.81"/>
    </reaction>
</comment>
<evidence type="ECO:0000256" key="2">
    <source>
        <dbReference type="ARBA" id="ARBA00022679"/>
    </source>
</evidence>
<accession>A0A7V9YXN8</accession>
<sequence length="267" mass="30211">MSEFSVVEQTKKLITKETLKGDFKRLGIEEGMTLIVHSSLSAFGWVCGGAVTVVQALMEAVTESGTIVMPTQTTYNSEPSYWQHPPVPEEWWERIREHMPAYEPAITPTRGMGVIVETFRTFPGVIRSAHPMYSFAAWGRHKEEIIDNHSIDYGFGEQSPLARIYDLDGHVLLLGVGYDSNTSMHLAEFRSSKAKTFQQGAAMMENGKRVWKTFIDIETDADRFPQIGAAFENVYHVAKDKVGNAECRIMKQRELVDFTLERLERNG</sequence>
<dbReference type="EC" id="2.3.1.-" evidence="4"/>
<proteinExistence type="inferred from homology"/>
<dbReference type="PANTHER" id="PTHR11104:SF0">
    <property type="entry name" value="SPBETA PROPHAGE-DERIVED AMINOGLYCOSIDE N(3')-ACETYLTRANSFERASE-LIKE PROTEIN YOKD"/>
    <property type="match status" value="1"/>
</dbReference>
<dbReference type="SUPFAM" id="SSF110710">
    <property type="entry name" value="TTHA0583/YokD-like"/>
    <property type="match status" value="1"/>
</dbReference>
<organism evidence="5 6">
    <name type="scientific">[Anoxybacillus] calidus</name>
    <dbReference type="NCBI Taxonomy" id="575178"/>
    <lineage>
        <taxon>Bacteria</taxon>
        <taxon>Bacillati</taxon>
        <taxon>Bacillota</taxon>
        <taxon>Bacilli</taxon>
        <taxon>Bacillales</taxon>
        <taxon>Anoxybacillaceae</taxon>
        <taxon>Paranoxybacillus</taxon>
    </lineage>
</organism>
<evidence type="ECO:0000313" key="6">
    <source>
        <dbReference type="Proteomes" id="UP000580891"/>
    </source>
</evidence>
<keyword evidence="6" id="KW-1185">Reference proteome</keyword>
<dbReference type="PANTHER" id="PTHR11104">
    <property type="entry name" value="AMINOGLYCOSIDE N3-ACETYLTRANSFERASE"/>
    <property type="match status" value="1"/>
</dbReference>
<comment type="similarity">
    <text evidence="1 4">Belongs to the antibiotic N-acetyltransferase family.</text>
</comment>
<evidence type="ECO:0000313" key="5">
    <source>
        <dbReference type="EMBL" id="MBA2870337.1"/>
    </source>
</evidence>
<dbReference type="GO" id="GO:0046353">
    <property type="term" value="F:aminoglycoside 3-N-acetyltransferase activity"/>
    <property type="evidence" value="ECO:0007669"/>
    <property type="project" value="UniProtKB-EC"/>
</dbReference>
<dbReference type="AlphaFoldDB" id="A0A7V9YXN8"/>
<evidence type="ECO:0000256" key="3">
    <source>
        <dbReference type="ARBA" id="ARBA00023315"/>
    </source>
</evidence>
<gene>
    <name evidence="5" type="ORF">HNQ85_000595</name>
</gene>
<name>A0A7V9YXN8_9BACL</name>